<evidence type="ECO:0000313" key="10">
    <source>
        <dbReference type="EMBL" id="MED7828679.1"/>
    </source>
</evidence>
<dbReference type="EMBL" id="JAYWVC010000457">
    <property type="protein sequence ID" value="MED7828679.1"/>
    <property type="molecule type" value="Genomic_DNA"/>
</dbReference>
<dbReference type="Pfam" id="PF07992">
    <property type="entry name" value="Pyr_redox_2"/>
    <property type="match status" value="1"/>
</dbReference>
<keyword evidence="5" id="KW-0560">Oxidoreductase</keyword>
<dbReference type="InterPro" id="IPR012999">
    <property type="entry name" value="Pyr_OxRdtase_I_AS"/>
</dbReference>
<evidence type="ECO:0000259" key="9">
    <source>
        <dbReference type="Pfam" id="PF07992"/>
    </source>
</evidence>
<evidence type="ECO:0000256" key="2">
    <source>
        <dbReference type="ARBA" id="ARBA00007532"/>
    </source>
</evidence>
<comment type="cofactor">
    <cofactor evidence="1">
        <name>FAD</name>
        <dbReference type="ChEBI" id="CHEBI:57692"/>
    </cofactor>
</comment>
<dbReference type="Gene3D" id="3.50.50.60">
    <property type="entry name" value="FAD/NAD(P)-binding domain"/>
    <property type="match status" value="1"/>
</dbReference>
<feature type="domain" description="FAD/NAD(P)-binding" evidence="9">
    <location>
        <begin position="9"/>
        <end position="94"/>
    </location>
</feature>
<feature type="non-terminal residue" evidence="10">
    <location>
        <position position="111"/>
    </location>
</feature>
<evidence type="ECO:0000256" key="5">
    <source>
        <dbReference type="ARBA" id="ARBA00023002"/>
    </source>
</evidence>
<organism evidence="10 11">
    <name type="scientific">Streptomyces chiangmaiensis</name>
    <dbReference type="NCBI Taxonomy" id="766497"/>
    <lineage>
        <taxon>Bacteria</taxon>
        <taxon>Bacillati</taxon>
        <taxon>Actinomycetota</taxon>
        <taxon>Actinomycetes</taxon>
        <taxon>Kitasatosporales</taxon>
        <taxon>Streptomycetaceae</taxon>
        <taxon>Streptomyces</taxon>
    </lineage>
</organism>
<comment type="caution">
    <text evidence="10">The sequence shown here is derived from an EMBL/GenBank/DDBJ whole genome shotgun (WGS) entry which is preliminary data.</text>
</comment>
<dbReference type="PRINTS" id="PR00411">
    <property type="entry name" value="PNDRDTASEI"/>
</dbReference>
<accession>A0ABU7FXM8</accession>
<sequence length="111" mass="11525">MANDASTVFDLVILGGGSGGYAAALRGAQLGLDVALIEKDKVGGTCLHRGCIPTKALLHAGEIADQARESEQFGVKATFEGIDVPAVHKYKDEVVSGLYKGLQGLIASRKV</sequence>
<dbReference type="PANTHER" id="PTHR22912">
    <property type="entry name" value="DISULFIDE OXIDOREDUCTASE"/>
    <property type="match status" value="1"/>
</dbReference>
<evidence type="ECO:0000256" key="3">
    <source>
        <dbReference type="ARBA" id="ARBA00022630"/>
    </source>
</evidence>
<keyword evidence="6" id="KW-0520">NAD</keyword>
<dbReference type="RefSeq" id="WP_329513006.1">
    <property type="nucleotide sequence ID" value="NZ_JAYWVC010000457.1"/>
</dbReference>
<evidence type="ECO:0000256" key="4">
    <source>
        <dbReference type="ARBA" id="ARBA00022827"/>
    </source>
</evidence>
<comment type="similarity">
    <text evidence="2">Belongs to the class-I pyridine nucleotide-disulfide oxidoreductase family.</text>
</comment>
<proteinExistence type="inferred from homology"/>
<gene>
    <name evidence="10" type="ORF">VXC91_44330</name>
</gene>
<evidence type="ECO:0000313" key="11">
    <source>
        <dbReference type="Proteomes" id="UP001333996"/>
    </source>
</evidence>
<name>A0ABU7FXM8_9ACTN</name>
<dbReference type="PANTHER" id="PTHR22912:SF217">
    <property type="entry name" value="DIHYDROLIPOYL DEHYDROGENASE"/>
    <property type="match status" value="1"/>
</dbReference>
<keyword evidence="3" id="KW-0285">Flavoprotein</keyword>
<dbReference type="InterPro" id="IPR050151">
    <property type="entry name" value="Class-I_Pyr_Nuc-Dis_Oxidored"/>
</dbReference>
<dbReference type="PROSITE" id="PS00076">
    <property type="entry name" value="PYRIDINE_REDOX_1"/>
    <property type="match status" value="1"/>
</dbReference>
<keyword evidence="4" id="KW-0274">FAD</keyword>
<dbReference type="SUPFAM" id="SSF51905">
    <property type="entry name" value="FAD/NAD(P)-binding domain"/>
    <property type="match status" value="1"/>
</dbReference>
<dbReference type="InterPro" id="IPR023753">
    <property type="entry name" value="FAD/NAD-binding_dom"/>
</dbReference>
<keyword evidence="11" id="KW-1185">Reference proteome</keyword>
<keyword evidence="7" id="KW-1015">Disulfide bond</keyword>
<evidence type="ECO:0000256" key="6">
    <source>
        <dbReference type="ARBA" id="ARBA00023027"/>
    </source>
</evidence>
<evidence type="ECO:0000256" key="8">
    <source>
        <dbReference type="ARBA" id="ARBA00023284"/>
    </source>
</evidence>
<dbReference type="InterPro" id="IPR036188">
    <property type="entry name" value="FAD/NAD-bd_sf"/>
</dbReference>
<keyword evidence="8" id="KW-0676">Redox-active center</keyword>
<evidence type="ECO:0000256" key="7">
    <source>
        <dbReference type="ARBA" id="ARBA00023157"/>
    </source>
</evidence>
<protein>
    <submittedName>
        <fullName evidence="10">FAD-dependent oxidoreductase</fullName>
    </submittedName>
</protein>
<reference evidence="10" key="1">
    <citation type="submission" date="2024-01" db="EMBL/GenBank/DDBJ databases">
        <title>First draft genome sequence data of TA4-1, the type strain of Gram-positive actinobacterium Streptomyces chiangmaiensis.</title>
        <authorList>
            <person name="Yasawong M."/>
            <person name="Nantapong N."/>
        </authorList>
    </citation>
    <scope>NUCLEOTIDE SEQUENCE</scope>
    <source>
        <strain evidence="10">TA4-1</strain>
    </source>
</reference>
<dbReference type="Proteomes" id="UP001333996">
    <property type="component" value="Unassembled WGS sequence"/>
</dbReference>
<evidence type="ECO:0000256" key="1">
    <source>
        <dbReference type="ARBA" id="ARBA00001974"/>
    </source>
</evidence>